<evidence type="ECO:0000256" key="5">
    <source>
        <dbReference type="ARBA" id="ARBA00023163"/>
    </source>
</evidence>
<dbReference type="InterPro" id="IPR037033">
    <property type="entry name" value="DNA-dir_RNAP_su2_hyb_sf"/>
</dbReference>
<organism evidence="17 18">
    <name type="scientific">Succiniclasticum ruminis DSM 9236</name>
    <dbReference type="NCBI Taxonomy" id="1123323"/>
    <lineage>
        <taxon>Bacteria</taxon>
        <taxon>Bacillati</taxon>
        <taxon>Bacillota</taxon>
        <taxon>Negativicutes</taxon>
        <taxon>Acidaminococcales</taxon>
        <taxon>Acidaminococcaceae</taxon>
        <taxon>Succiniclasticum</taxon>
    </lineage>
</organism>
<dbReference type="EMBL" id="FONL01000001">
    <property type="protein sequence ID" value="SFE02890.1"/>
    <property type="molecule type" value="Genomic_DNA"/>
</dbReference>
<evidence type="ECO:0000256" key="4">
    <source>
        <dbReference type="ARBA" id="ARBA00022695"/>
    </source>
</evidence>
<gene>
    <name evidence="7" type="primary">rpoB</name>
    <name evidence="17" type="ORF">SAMN05216245_10185</name>
</gene>
<evidence type="ECO:0000259" key="16">
    <source>
        <dbReference type="Pfam" id="PF10385"/>
    </source>
</evidence>
<dbReference type="Pfam" id="PF00562">
    <property type="entry name" value="RNA_pol_Rpb2_6"/>
    <property type="match status" value="1"/>
</dbReference>
<evidence type="ECO:0000256" key="2">
    <source>
        <dbReference type="ARBA" id="ARBA00022478"/>
    </source>
</evidence>
<dbReference type="Pfam" id="PF04561">
    <property type="entry name" value="RNA_pol_Rpb2_2"/>
    <property type="match status" value="2"/>
</dbReference>
<evidence type="ECO:0000256" key="1">
    <source>
        <dbReference type="ARBA" id="ARBA00004026"/>
    </source>
</evidence>
<evidence type="ECO:0000259" key="13">
    <source>
        <dbReference type="Pfam" id="PF04561"/>
    </source>
</evidence>
<comment type="catalytic activity">
    <reaction evidence="6 7 9">
        <text>RNA(n) + a ribonucleoside 5'-triphosphate = RNA(n+1) + diphosphate</text>
        <dbReference type="Rhea" id="RHEA:21248"/>
        <dbReference type="Rhea" id="RHEA-COMP:14527"/>
        <dbReference type="Rhea" id="RHEA-COMP:17342"/>
        <dbReference type="ChEBI" id="CHEBI:33019"/>
        <dbReference type="ChEBI" id="CHEBI:61557"/>
        <dbReference type="ChEBI" id="CHEBI:140395"/>
        <dbReference type="EC" id="2.7.7.6"/>
    </reaction>
</comment>
<evidence type="ECO:0000256" key="3">
    <source>
        <dbReference type="ARBA" id="ARBA00022679"/>
    </source>
</evidence>
<sequence>MFKPVQTGDRTRYSFGKIKEVLPMPHLIDLQRKSYEWFMSDGLNEIFHDISPIKDFNGNLELSFQSFEIGEPKYTIEECKERDASYSAPLNVNVHLLYKDTGEIKESRVFMGDFPLMTPTGTFVINGAERVIVSQLVRSPGVYYDKMMDPSAIFLYGTTVIPNRGAWIEFETDLNHVIYARVDRTRKVPATVLLRAMGMESNEEILTFFGDTQIENHTEDGTEIIEAVKATLEKDSTTNCEEAMIELYKKLRPGEPPAFENAKQLIEQTFFDSKRYDLAYVGRYKLNKKLGWRNRLENCVLAEPLVDKETGEIIVPEGTLMTGEVLDKVEESQVYKEYGLYQLKIKELSGKVLRIVFTSGIPESLRTITREDIFAAFGYLLNVMDGHGEKDDIDHLGNRRVRCVGELLQNQFRIGLARMERVVKERMTIQDVDVITPQALINIRPVVAAIKEFFGSSQLSQFMDQNNPLAELTHKRRLSALGPGGLSRERAGYEVRDVHNSHYGRMCPIETPEGPNIGLIGSLSTFAVINKFGFIETPYRKVDKVHKRVTNEIEYLTADEEDKYIVAQANEPLDDDGYFLGERVTARRKNDVLSIRPERADYMDVSPKQVVSIATALIPFLEHDDANRALMGANMQRQAVPLLTPQAPVVGTGMEYKVATDSGNCILAKHAGEVIRVTGDEIQIRTDNGDIDHYEVLKFKRSNQSTCVNQKPIVFKGDYVKAGQVLADGPATDKGELALGHNVIVAYMPWEGYNYEDAILLSEDLVRDDTYTSIHIEEYTCDARDTKLGPEEITCEIPNVSDKAVANLCNDENDKDYIGVIRIGTEVRPGDILVGKITPKGETELSAEERLVRAVFNEKAREERDSSLRVPHGESGIVVDTKVFTRENGGELPPGVNKQVRIQIAQKRKIRAGDKMSGRHGNKGVVSRILPREDMPFLPNGEPVQIVLNPLGVPSRMNIGQILETHLGWAALALGMKIQRKEAGIGEQLESTGYDRAQYGMPKLTDIGYAGNSKLSAVKMAVPVFDSANEEDLQNMVKLSGVSPMGKTILYDGRTGEPFANPVTVGCVYMLKLHHLVDDKIHARSTGPYSLVTQQPLGGKAQFGGQRFGEMEVWALEAYGAAYTLQEILTVKSDDVVGRVKTYESIVKGENIPEPGVPESFKVLVKELQSIGLDIRVLDEDGEDISLQEEEEDVVEASPETIAELQGEGQTVIPDAPRESTAYNEDEEYNGTEQEEEDSIADLGNLSETTLEELSGPADDIN</sequence>
<dbReference type="FunFam" id="3.90.1800.10:FF:000001">
    <property type="entry name" value="DNA-directed RNA polymerase subunit beta"/>
    <property type="match status" value="1"/>
</dbReference>
<comment type="function">
    <text evidence="1 7 9">DNA-dependent RNA polymerase catalyzes the transcription of DNA into RNA using the four ribonucleoside triphosphates as substrates.</text>
</comment>
<dbReference type="OrthoDB" id="9803954at2"/>
<dbReference type="GO" id="GO:0003899">
    <property type="term" value="F:DNA-directed RNA polymerase activity"/>
    <property type="evidence" value="ECO:0007669"/>
    <property type="project" value="UniProtKB-UniRule"/>
</dbReference>
<dbReference type="InterPro" id="IPR007645">
    <property type="entry name" value="RNA_pol_Rpb2_3"/>
</dbReference>
<dbReference type="HAMAP" id="MF_01321">
    <property type="entry name" value="RNApol_bact_RpoB"/>
    <property type="match status" value="1"/>
</dbReference>
<dbReference type="GO" id="GO:0032549">
    <property type="term" value="F:ribonucleoside binding"/>
    <property type="evidence" value="ECO:0007669"/>
    <property type="project" value="InterPro"/>
</dbReference>
<dbReference type="InterPro" id="IPR007644">
    <property type="entry name" value="RNA_pol_bsu_protrusion"/>
</dbReference>
<dbReference type="Gene3D" id="2.40.270.10">
    <property type="entry name" value="DNA-directed RNA polymerase, subunit 2, domain 6"/>
    <property type="match status" value="1"/>
</dbReference>
<dbReference type="NCBIfam" id="NF001616">
    <property type="entry name" value="PRK00405.1"/>
    <property type="match status" value="1"/>
</dbReference>
<feature type="domain" description="DNA-directed RNA polymerase beta subunit external 1" evidence="16">
    <location>
        <begin position="539"/>
        <end position="606"/>
    </location>
</feature>
<dbReference type="InterPro" id="IPR010243">
    <property type="entry name" value="RNA_pol_bsu_bac"/>
</dbReference>
<dbReference type="CDD" id="cd00653">
    <property type="entry name" value="RNA_pol_B_RPB2"/>
    <property type="match status" value="1"/>
</dbReference>
<keyword evidence="2 7" id="KW-0240">DNA-directed RNA polymerase</keyword>
<evidence type="ECO:0000259" key="15">
    <source>
        <dbReference type="Pfam" id="PF04565"/>
    </source>
</evidence>
<dbReference type="NCBIfam" id="TIGR02013">
    <property type="entry name" value="rpoB"/>
    <property type="match status" value="1"/>
</dbReference>
<dbReference type="Gene3D" id="3.90.1800.10">
    <property type="entry name" value="RNA polymerase alpha subunit dimerisation domain"/>
    <property type="match status" value="1"/>
</dbReference>
<name>A0A1I1XBZ6_9FIRM</name>
<evidence type="ECO:0000313" key="18">
    <source>
        <dbReference type="Proteomes" id="UP000198896"/>
    </source>
</evidence>
<keyword evidence="3 7" id="KW-0808">Transferase</keyword>
<feature type="compositionally biased region" description="Acidic residues" evidence="10">
    <location>
        <begin position="1224"/>
        <end position="1240"/>
    </location>
</feature>
<dbReference type="PROSITE" id="PS01166">
    <property type="entry name" value="RNA_POL_BETA"/>
    <property type="match status" value="1"/>
</dbReference>
<dbReference type="Gene3D" id="3.90.1110.10">
    <property type="entry name" value="RNA polymerase Rpb2, domain 2"/>
    <property type="match status" value="1"/>
</dbReference>
<dbReference type="GO" id="GO:0000428">
    <property type="term" value="C:DNA-directed RNA polymerase complex"/>
    <property type="evidence" value="ECO:0007669"/>
    <property type="project" value="UniProtKB-KW"/>
</dbReference>
<feature type="domain" description="RNA polymerase Rpb2" evidence="13">
    <location>
        <begin position="350"/>
        <end position="402"/>
    </location>
</feature>
<evidence type="ECO:0000256" key="7">
    <source>
        <dbReference type="HAMAP-Rule" id="MF_01321"/>
    </source>
</evidence>
<evidence type="ECO:0000256" key="10">
    <source>
        <dbReference type="SAM" id="MobiDB-lite"/>
    </source>
</evidence>
<dbReference type="Gene3D" id="3.90.1100.10">
    <property type="match status" value="1"/>
</dbReference>
<dbReference type="InterPro" id="IPR042107">
    <property type="entry name" value="DNA-dir_RNA_pol_bsu_ext_1_sf"/>
</dbReference>
<dbReference type="Gene3D" id="2.40.50.100">
    <property type="match status" value="1"/>
</dbReference>
<dbReference type="Proteomes" id="UP000198896">
    <property type="component" value="Unassembled WGS sequence"/>
</dbReference>
<evidence type="ECO:0000256" key="6">
    <source>
        <dbReference type="ARBA" id="ARBA00048552"/>
    </source>
</evidence>
<dbReference type="AlphaFoldDB" id="A0A1I1XBZ6"/>
<feature type="domain" description="RNA polymerase beta subunit protrusion" evidence="14">
    <location>
        <begin position="30"/>
        <end position="446"/>
    </location>
</feature>
<comment type="similarity">
    <text evidence="7 8">Belongs to the RNA polymerase beta chain family.</text>
</comment>
<dbReference type="EC" id="2.7.7.6" evidence="7 9"/>
<dbReference type="GO" id="GO:0003677">
    <property type="term" value="F:DNA binding"/>
    <property type="evidence" value="ECO:0007669"/>
    <property type="project" value="UniProtKB-UniRule"/>
</dbReference>
<dbReference type="InterPro" id="IPR037034">
    <property type="entry name" value="RNA_pol_Rpb2_2_sf"/>
</dbReference>
<dbReference type="InterPro" id="IPR014724">
    <property type="entry name" value="RNA_pol_RPB2_OB-fold"/>
</dbReference>
<dbReference type="InterPro" id="IPR007641">
    <property type="entry name" value="RNA_pol_Rpb2_7"/>
</dbReference>
<protein>
    <recommendedName>
        <fullName evidence="7 9">DNA-directed RNA polymerase subunit beta</fullName>
        <shortName evidence="7">RNAP subunit beta</shortName>
        <ecNumber evidence="7 9">2.7.7.6</ecNumber>
    </recommendedName>
    <alternativeName>
        <fullName evidence="7">RNA polymerase subunit beta</fullName>
    </alternativeName>
    <alternativeName>
        <fullName evidence="7">Transcriptase subunit beta</fullName>
    </alternativeName>
</protein>
<dbReference type="InterPro" id="IPR007121">
    <property type="entry name" value="RNA_pol_bsu_CS"/>
</dbReference>
<dbReference type="Pfam" id="PF10385">
    <property type="entry name" value="RNA_pol_Rpb2_45"/>
    <property type="match status" value="1"/>
</dbReference>
<comment type="subunit">
    <text evidence="7 9">The RNAP catalytic core consists of 2 alpha, 1 beta, 1 beta' and 1 omega subunit. When a sigma factor is associated with the core the holoenzyme is formed, which can initiate transcription.</text>
</comment>
<dbReference type="InterPro" id="IPR007642">
    <property type="entry name" value="RNA_pol_Rpb2_2"/>
</dbReference>
<evidence type="ECO:0000259" key="14">
    <source>
        <dbReference type="Pfam" id="PF04563"/>
    </source>
</evidence>
<dbReference type="InterPro" id="IPR015712">
    <property type="entry name" value="DNA-dir_RNA_pol_su2"/>
</dbReference>
<dbReference type="SUPFAM" id="SSF64484">
    <property type="entry name" value="beta and beta-prime subunits of DNA dependent RNA-polymerase"/>
    <property type="match status" value="1"/>
</dbReference>
<evidence type="ECO:0000259" key="12">
    <source>
        <dbReference type="Pfam" id="PF04560"/>
    </source>
</evidence>
<dbReference type="InterPro" id="IPR019462">
    <property type="entry name" value="DNA-dir_RNA_pol_bsu_external_1"/>
</dbReference>
<dbReference type="PANTHER" id="PTHR20856">
    <property type="entry name" value="DNA-DIRECTED RNA POLYMERASE I SUBUNIT 2"/>
    <property type="match status" value="1"/>
</dbReference>
<feature type="region of interest" description="Disordered" evidence="10">
    <location>
        <begin position="1205"/>
        <end position="1262"/>
    </location>
</feature>
<dbReference type="Pfam" id="PF04565">
    <property type="entry name" value="RNA_pol_Rpb2_3"/>
    <property type="match status" value="1"/>
</dbReference>
<reference evidence="17 18" key="1">
    <citation type="submission" date="2016-10" db="EMBL/GenBank/DDBJ databases">
        <authorList>
            <person name="de Groot N.N."/>
        </authorList>
    </citation>
    <scope>NUCLEOTIDE SEQUENCE [LARGE SCALE GENOMIC DNA]</scope>
    <source>
        <strain evidence="17 18">DSM 9236</strain>
    </source>
</reference>
<keyword evidence="4 7" id="KW-0548">Nucleotidyltransferase</keyword>
<dbReference type="RefSeq" id="WP_093912300.1">
    <property type="nucleotide sequence ID" value="NZ_FONL01000001.1"/>
</dbReference>
<keyword evidence="5 7" id="KW-0804">Transcription</keyword>
<accession>A0A1I1XBZ6</accession>
<dbReference type="STRING" id="1123323.SAMN05216245_10185"/>
<evidence type="ECO:0000259" key="11">
    <source>
        <dbReference type="Pfam" id="PF00562"/>
    </source>
</evidence>
<dbReference type="Pfam" id="PF04560">
    <property type="entry name" value="RNA_pol_Rpb2_7"/>
    <property type="match status" value="1"/>
</dbReference>
<feature type="domain" description="RNA polymerase Rpb2" evidence="12">
    <location>
        <begin position="1104"/>
        <end position="1179"/>
    </location>
</feature>
<dbReference type="Gene3D" id="2.30.150.10">
    <property type="entry name" value="DNA-directed RNA polymerase, beta subunit, external 1 domain"/>
    <property type="match status" value="1"/>
</dbReference>
<evidence type="ECO:0000313" key="17">
    <source>
        <dbReference type="EMBL" id="SFE02890.1"/>
    </source>
</evidence>
<proteinExistence type="inferred from homology"/>
<keyword evidence="18" id="KW-1185">Reference proteome</keyword>
<dbReference type="GO" id="GO:0006351">
    <property type="term" value="P:DNA-templated transcription"/>
    <property type="evidence" value="ECO:0007669"/>
    <property type="project" value="UniProtKB-UniRule"/>
</dbReference>
<dbReference type="Gene3D" id="2.40.50.150">
    <property type="match status" value="1"/>
</dbReference>
<evidence type="ECO:0000256" key="8">
    <source>
        <dbReference type="RuleBase" id="RU000434"/>
    </source>
</evidence>
<evidence type="ECO:0000256" key="9">
    <source>
        <dbReference type="RuleBase" id="RU363031"/>
    </source>
</evidence>
<dbReference type="InterPro" id="IPR007120">
    <property type="entry name" value="DNA-dir_RNAP_su2_dom"/>
</dbReference>
<dbReference type="Pfam" id="PF04563">
    <property type="entry name" value="RNA_pol_Rpb2_1"/>
    <property type="match status" value="1"/>
</dbReference>
<feature type="domain" description="RNA polymerase Rpb2" evidence="15">
    <location>
        <begin position="461"/>
        <end position="528"/>
    </location>
</feature>
<feature type="domain" description="RNA polymerase Rpb2" evidence="13">
    <location>
        <begin position="138"/>
        <end position="298"/>
    </location>
</feature>
<feature type="domain" description="DNA-directed RNA polymerase subunit 2 hybrid-binding" evidence="11">
    <location>
        <begin position="668"/>
        <end position="1102"/>
    </location>
</feature>